<dbReference type="PATRIC" id="fig|675816.5.peg.1015"/>
<name>C9QCG6_VIBOR</name>
<dbReference type="GO" id="GO:0008803">
    <property type="term" value="F:bis(5'-nucleosyl)-tetraphosphatase (symmetrical) activity"/>
    <property type="evidence" value="ECO:0007669"/>
    <property type="project" value="UniProtKB-UniRule"/>
</dbReference>
<evidence type="ECO:0000313" key="9">
    <source>
        <dbReference type="Proteomes" id="UP000002817"/>
    </source>
</evidence>
<dbReference type="OrthoDB" id="9807890at2"/>
<comment type="catalytic activity">
    <reaction evidence="4 5">
        <text>P(1),P(4)-bis(5'-adenosyl) tetraphosphate + H2O = 2 ADP + 2 H(+)</text>
        <dbReference type="Rhea" id="RHEA:24252"/>
        <dbReference type="ChEBI" id="CHEBI:15377"/>
        <dbReference type="ChEBI" id="CHEBI:15378"/>
        <dbReference type="ChEBI" id="CHEBI:58141"/>
        <dbReference type="ChEBI" id="CHEBI:456216"/>
        <dbReference type="EC" id="3.6.1.41"/>
    </reaction>
</comment>
<evidence type="ECO:0000259" key="6">
    <source>
        <dbReference type="Pfam" id="PF00149"/>
    </source>
</evidence>
<dbReference type="InterPro" id="IPR004843">
    <property type="entry name" value="Calcineurin-like_PHP"/>
</dbReference>
<dbReference type="PIRSF" id="PIRSF000903">
    <property type="entry name" value="B5n-ttraPtase_sm"/>
    <property type="match status" value="1"/>
</dbReference>
<dbReference type="NCBIfam" id="TIGR00668">
    <property type="entry name" value="apaH"/>
    <property type="match status" value="1"/>
</dbReference>
<dbReference type="NCBIfam" id="NF001204">
    <property type="entry name" value="PRK00166.1"/>
    <property type="match status" value="1"/>
</dbReference>
<organism evidence="8 9">
    <name type="scientific">Vibrio orientalis CIP 102891 = ATCC 33934</name>
    <dbReference type="NCBI Taxonomy" id="675816"/>
    <lineage>
        <taxon>Bacteria</taxon>
        <taxon>Pseudomonadati</taxon>
        <taxon>Pseudomonadota</taxon>
        <taxon>Gammaproteobacteria</taxon>
        <taxon>Vibrionales</taxon>
        <taxon>Vibrionaceae</taxon>
        <taxon>Vibrio</taxon>
        <taxon>Vibrio oreintalis group</taxon>
    </lineage>
</organism>
<reference evidence="8" key="2">
    <citation type="submission" date="2011-08" db="EMBL/GenBank/DDBJ databases">
        <authorList>
            <person name="Hoffman M."/>
            <person name="Strain E.A."/>
            <person name="Brown E."/>
            <person name="Allard M.W."/>
        </authorList>
    </citation>
    <scope>NUCLEOTIDE SEQUENCE</scope>
    <source>
        <strain evidence="8">CIP 102891</strain>
    </source>
</reference>
<gene>
    <name evidence="5 8" type="primary">apaH</name>
    <name evidence="7" type="ORF">VIA_000225</name>
    <name evidence="8" type="ORF">VIOR3934_09780</name>
</gene>
<dbReference type="Pfam" id="PF00149">
    <property type="entry name" value="Metallophos"/>
    <property type="match status" value="1"/>
</dbReference>
<reference evidence="7 10" key="1">
    <citation type="submission" date="2009-10" db="EMBL/GenBank/DDBJ databases">
        <authorList>
            <consortium name="Los Alamos National Laboratory (LANL)"/>
            <consortium name="National Microbial Pathogen Data Resource (NMPDR)"/>
            <person name="Munk A.C."/>
            <person name="Chertkov O."/>
            <person name="Tapia R."/>
            <person name="Green L."/>
            <person name="Rogers Y."/>
            <person name="Detter J.C."/>
            <person name="Bruce D."/>
            <person name="Brettin T.S."/>
            <person name="Colwell R.R."/>
            <person name="Huq A."/>
            <person name="Grim C.J."/>
            <person name="Hasan N.A."/>
            <person name="Bartels D."/>
            <person name="Vonstein V."/>
        </authorList>
    </citation>
    <scope>NUCLEOTIDE SEQUENCE [LARGE SCALE GENOMIC DNA]</scope>
    <source>
        <strain evidence="7 10">CIP 102891</strain>
    </source>
</reference>
<dbReference type="RefSeq" id="WP_004409967.1">
    <property type="nucleotide sequence ID" value="NZ_ACZV01000002.1"/>
</dbReference>
<comment type="function">
    <text evidence="1 5">Hydrolyzes diadenosine 5',5'''-P1,P4-tetraphosphate to yield ADP.</text>
</comment>
<dbReference type="CDD" id="cd07422">
    <property type="entry name" value="MPP_ApaH"/>
    <property type="match status" value="1"/>
</dbReference>
<dbReference type="eggNOG" id="COG0639">
    <property type="taxonomic scope" value="Bacteria"/>
</dbReference>
<dbReference type="AlphaFoldDB" id="C9QCG6"/>
<dbReference type="HAMAP" id="MF_00199">
    <property type="entry name" value="ApaH"/>
    <property type="match status" value="1"/>
</dbReference>
<dbReference type="PANTHER" id="PTHR40942">
    <property type="match status" value="1"/>
</dbReference>
<sequence>MANYIVGDLQGCFDELLLLLQQANFSASEDTLWVAGDLVARGPKSLEVLRFIRSLGDSAKVILGNHDLHLLAVSLGLFKVKDKDQTAPIFNAEDKDELLDWLRLQPLMAEHDEFVMCHAGVSPQWTLEDARKASKQISEILHSENWPWLIESMYANQPDLWHESLDGIERYRYIINAFTRMRFCFPDGRLDMECKLPPKQVNDGSLVPWFQLDNRIQLEKPVLFGHWAALEGYEGEDVIGLDTGCVWGGHLTMLRWEDKQFFTQEALQSKQGTQ</sequence>
<protein>
    <recommendedName>
        <fullName evidence="5">Bis(5'-nucleosyl)-tetraphosphatase, symmetrical</fullName>
        <ecNumber evidence="5">3.6.1.41</ecNumber>
    </recommendedName>
    <alternativeName>
        <fullName evidence="5">Ap4A hydrolase</fullName>
    </alternativeName>
    <alternativeName>
        <fullName evidence="5">Diadenosine 5',5'''-P1,P4-tetraphosphate pyrophosphohydrolase</fullName>
    </alternativeName>
    <alternativeName>
        <fullName evidence="5">Diadenosine tetraphosphatase</fullName>
    </alternativeName>
</protein>
<evidence type="ECO:0000256" key="3">
    <source>
        <dbReference type="ARBA" id="ARBA00022801"/>
    </source>
</evidence>
<dbReference type="PANTHER" id="PTHR40942:SF4">
    <property type="entry name" value="CYTOCHROME C5"/>
    <property type="match status" value="1"/>
</dbReference>
<evidence type="ECO:0000256" key="4">
    <source>
        <dbReference type="ARBA" id="ARBA00049417"/>
    </source>
</evidence>
<comment type="similarity">
    <text evidence="2 5">Belongs to the Ap4A hydrolase family.</text>
</comment>
<feature type="domain" description="Calcineurin-like phosphoesterase" evidence="6">
    <location>
        <begin position="5"/>
        <end position="184"/>
    </location>
</feature>
<dbReference type="InterPro" id="IPR004617">
    <property type="entry name" value="ApaH"/>
</dbReference>
<keyword evidence="10" id="KW-1185">Reference proteome</keyword>
<dbReference type="SUPFAM" id="SSF56300">
    <property type="entry name" value="Metallo-dependent phosphatases"/>
    <property type="match status" value="1"/>
</dbReference>
<dbReference type="Gene3D" id="3.60.21.10">
    <property type="match status" value="1"/>
</dbReference>
<evidence type="ECO:0000256" key="5">
    <source>
        <dbReference type="HAMAP-Rule" id="MF_00199"/>
    </source>
</evidence>
<proteinExistence type="inferred from homology"/>
<reference evidence="8 9" key="3">
    <citation type="journal article" date="2012" name="Int. J. Syst. Evol. Microbiol.">
        <title>Vibrio caribbeanicus sp. nov., isolated from the marine sponge Scleritoderma cyanea.</title>
        <authorList>
            <person name="Hoffmann M."/>
            <person name="Monday S.R."/>
            <person name="Allard M.W."/>
            <person name="Strain E.A."/>
            <person name="Whittaker P."/>
            <person name="Naum M."/>
            <person name="McCarthy P.J."/>
            <person name="Lopez J.V."/>
            <person name="Fischer M."/>
            <person name="Brown E.W."/>
        </authorList>
    </citation>
    <scope>NUCLEOTIDE SEQUENCE [LARGE SCALE GENOMIC DNA]</scope>
    <source>
        <strain evidence="8">CIP 102891</strain>
        <strain evidence="9">CIP 102891 / ATCC 33934</strain>
    </source>
</reference>
<evidence type="ECO:0000313" key="7">
    <source>
        <dbReference type="EMBL" id="EEX95307.1"/>
    </source>
</evidence>
<dbReference type="InterPro" id="IPR029052">
    <property type="entry name" value="Metallo-depent_PP-like"/>
</dbReference>
<dbReference type="EMBL" id="ACZV01000002">
    <property type="protein sequence ID" value="EEX95307.1"/>
    <property type="molecule type" value="Genomic_DNA"/>
</dbReference>
<dbReference type="EC" id="3.6.1.41" evidence="5"/>
<dbReference type="EMBL" id="AFWH01000013">
    <property type="protein sequence ID" value="EGU52345.1"/>
    <property type="molecule type" value="Genomic_DNA"/>
</dbReference>
<evidence type="ECO:0000256" key="1">
    <source>
        <dbReference type="ARBA" id="ARBA00003413"/>
    </source>
</evidence>
<evidence type="ECO:0000313" key="10">
    <source>
        <dbReference type="Proteomes" id="UP000003515"/>
    </source>
</evidence>
<dbReference type="Proteomes" id="UP000003515">
    <property type="component" value="Unassembled WGS sequence"/>
</dbReference>
<accession>C9QCG6</accession>
<comment type="caution">
    <text evidence="8">The sequence shown here is derived from an EMBL/GenBank/DDBJ whole genome shotgun (WGS) entry which is preliminary data.</text>
</comment>
<evidence type="ECO:0000313" key="8">
    <source>
        <dbReference type="EMBL" id="EGU52345.1"/>
    </source>
</evidence>
<keyword evidence="3 5" id="KW-0378">Hydrolase</keyword>
<dbReference type="STRING" id="675816.VIA_000225"/>
<dbReference type="Proteomes" id="UP000002817">
    <property type="component" value="Unassembled WGS sequence"/>
</dbReference>
<evidence type="ECO:0000256" key="2">
    <source>
        <dbReference type="ARBA" id="ARBA00005419"/>
    </source>
</evidence>